<sequence length="230" mass="26097">MNTLKGPFNVVNKEMSLTFTINAFLTIALFALYIFLGTRADSDTMLGVIFGPYYVVFAAYPFVFFKAYKYILALGGTRKQFMISAVTISLIYLIAATILLNLLHLIGSKVLHNGYSFHMANILGDPGTAMYFWVDFLWLFILFGLGMFAQAIYFNLGAIRTLILGGILILAGVTIYFFTDLTPLFEFIVREHLMFLHLFALLSLILIGLSYFMMRNAPIEQGDRKIFRSY</sequence>
<name>A0A1G9C707_9STAP</name>
<reference evidence="2 5" key="3">
    <citation type="submission" date="2021-03" db="EMBL/GenBank/DDBJ databases">
        <title>Genomic Encyclopedia of Type Strains, Phase IV (KMG-IV): sequencing the most valuable type-strain genomes for metagenomic binning, comparative biology and taxonomic classification.</title>
        <authorList>
            <person name="Goeker M."/>
        </authorList>
    </citation>
    <scope>NUCLEOTIDE SEQUENCE [LARGE SCALE GENOMIC DNA]</scope>
    <source>
        <strain evidence="2 5">DSM 22420</strain>
    </source>
</reference>
<evidence type="ECO:0000313" key="5">
    <source>
        <dbReference type="Proteomes" id="UP001519348"/>
    </source>
</evidence>
<accession>A0A1G9C707</accession>
<gene>
    <name evidence="2" type="ORF">J2Z27_000022</name>
    <name evidence="3" type="ORF">SAMN05216187_10932</name>
</gene>
<feature type="transmembrane region" description="Helical" evidence="1">
    <location>
        <begin position="80"/>
        <end position="106"/>
    </location>
</feature>
<keyword evidence="2" id="KW-0418">Kinase</keyword>
<dbReference type="RefSeq" id="WP_092598639.1">
    <property type="nucleotide sequence ID" value="NZ_BMCN01000001.1"/>
</dbReference>
<dbReference type="OrthoDB" id="2417711at2"/>
<evidence type="ECO:0000313" key="3">
    <source>
        <dbReference type="EMBL" id="SDK47204.1"/>
    </source>
</evidence>
<keyword evidence="5" id="KW-1185">Reference proteome</keyword>
<reference evidence="3" key="1">
    <citation type="submission" date="2016-10" db="EMBL/GenBank/DDBJ databases">
        <authorList>
            <person name="de Groot N.N."/>
        </authorList>
    </citation>
    <scope>NUCLEOTIDE SEQUENCE [LARGE SCALE GENOMIC DNA]</scope>
    <source>
        <strain evidence="3">CGMCC 1.8911</strain>
    </source>
</reference>
<feature type="transmembrane region" description="Helical" evidence="1">
    <location>
        <begin position="136"/>
        <end position="154"/>
    </location>
</feature>
<feature type="transmembrane region" description="Helical" evidence="1">
    <location>
        <begin position="15"/>
        <end position="36"/>
    </location>
</feature>
<protein>
    <submittedName>
        <fullName evidence="2">Signal transduction histidine kinase</fullName>
    </submittedName>
</protein>
<proteinExistence type="predicted"/>
<keyword evidence="1" id="KW-1133">Transmembrane helix</keyword>
<dbReference type="STRING" id="586411.SAMN05216187_10932"/>
<organism evidence="3 4">
    <name type="scientific">Jeotgalicoccus aerolatus</name>
    <dbReference type="NCBI Taxonomy" id="709510"/>
    <lineage>
        <taxon>Bacteria</taxon>
        <taxon>Bacillati</taxon>
        <taxon>Bacillota</taxon>
        <taxon>Bacilli</taxon>
        <taxon>Bacillales</taxon>
        <taxon>Staphylococcaceae</taxon>
        <taxon>Jeotgalicoccus</taxon>
    </lineage>
</organism>
<dbReference type="Proteomes" id="UP000242700">
    <property type="component" value="Unassembled WGS sequence"/>
</dbReference>
<evidence type="ECO:0000313" key="2">
    <source>
        <dbReference type="EMBL" id="MBP1950996.1"/>
    </source>
</evidence>
<dbReference type="EMBL" id="FNFI01000009">
    <property type="protein sequence ID" value="SDK47204.1"/>
    <property type="molecule type" value="Genomic_DNA"/>
</dbReference>
<evidence type="ECO:0000256" key="1">
    <source>
        <dbReference type="SAM" id="Phobius"/>
    </source>
</evidence>
<feature type="transmembrane region" description="Helical" evidence="1">
    <location>
        <begin position="48"/>
        <end position="68"/>
    </location>
</feature>
<feature type="transmembrane region" description="Helical" evidence="1">
    <location>
        <begin position="161"/>
        <end position="179"/>
    </location>
</feature>
<keyword evidence="1" id="KW-0812">Transmembrane</keyword>
<dbReference type="GO" id="GO:0016301">
    <property type="term" value="F:kinase activity"/>
    <property type="evidence" value="ECO:0007669"/>
    <property type="project" value="UniProtKB-KW"/>
</dbReference>
<dbReference type="EMBL" id="JAGGKN010000001">
    <property type="protein sequence ID" value="MBP1950996.1"/>
    <property type="molecule type" value="Genomic_DNA"/>
</dbReference>
<dbReference type="AlphaFoldDB" id="A0A1G9C707"/>
<keyword evidence="1" id="KW-0472">Membrane</keyword>
<dbReference type="Proteomes" id="UP001519348">
    <property type="component" value="Unassembled WGS sequence"/>
</dbReference>
<keyword evidence="2" id="KW-0808">Transferase</keyword>
<feature type="transmembrane region" description="Helical" evidence="1">
    <location>
        <begin position="194"/>
        <end position="214"/>
    </location>
</feature>
<evidence type="ECO:0000313" key="4">
    <source>
        <dbReference type="Proteomes" id="UP000242700"/>
    </source>
</evidence>
<reference evidence="4" key="2">
    <citation type="submission" date="2016-10" db="EMBL/GenBank/DDBJ databases">
        <authorList>
            <person name="Varghese N."/>
            <person name="Submissions S."/>
        </authorList>
    </citation>
    <scope>NUCLEOTIDE SEQUENCE [LARGE SCALE GENOMIC DNA]</scope>
    <source>
        <strain evidence="4">CGMCC 1.8911</strain>
    </source>
</reference>